<organism evidence="1 2">
    <name type="scientific">Legionella parisiensis</name>
    <dbReference type="NCBI Taxonomy" id="45071"/>
    <lineage>
        <taxon>Bacteria</taxon>
        <taxon>Pseudomonadati</taxon>
        <taxon>Pseudomonadota</taxon>
        <taxon>Gammaproteobacteria</taxon>
        <taxon>Legionellales</taxon>
        <taxon>Legionellaceae</taxon>
        <taxon>Legionella</taxon>
    </lineage>
</organism>
<dbReference type="Proteomes" id="UP000095229">
    <property type="component" value="Unassembled WGS sequence"/>
</dbReference>
<comment type="caution">
    <text evidence="1">The sequence shown here is derived from an EMBL/GenBank/DDBJ whole genome shotgun (WGS) entry which is preliminary data.</text>
</comment>
<protein>
    <recommendedName>
        <fullName evidence="3">Tetratricopeptide repeat protein</fullName>
    </recommendedName>
</protein>
<name>A0A1E5JM49_9GAMM</name>
<evidence type="ECO:0000313" key="2">
    <source>
        <dbReference type="Proteomes" id="UP000095229"/>
    </source>
</evidence>
<dbReference type="InterPro" id="IPR011990">
    <property type="entry name" value="TPR-like_helical_dom_sf"/>
</dbReference>
<evidence type="ECO:0000313" key="1">
    <source>
        <dbReference type="EMBL" id="OEH45413.1"/>
    </source>
</evidence>
<dbReference type="STRING" id="45071.Lpar_2927"/>
<reference evidence="1 2" key="1">
    <citation type="submission" date="2016-02" db="EMBL/GenBank/DDBJ databases">
        <title>Secondary metabolites in Legionella.</title>
        <authorList>
            <person name="Tobias N.J."/>
            <person name="Bode H.B."/>
        </authorList>
    </citation>
    <scope>NUCLEOTIDE SEQUENCE [LARGE SCALE GENOMIC DNA]</scope>
    <source>
        <strain evidence="1 2">DSM 19216</strain>
    </source>
</reference>
<gene>
    <name evidence="1" type="ORF">lpari_03597</name>
</gene>
<dbReference type="SUPFAM" id="SSF48452">
    <property type="entry name" value="TPR-like"/>
    <property type="match status" value="1"/>
</dbReference>
<dbReference type="Gene3D" id="1.25.40.10">
    <property type="entry name" value="Tetratricopeptide repeat domain"/>
    <property type="match status" value="1"/>
</dbReference>
<dbReference type="PATRIC" id="fig|45071.6.peg.3152"/>
<dbReference type="EMBL" id="LSOG01000096">
    <property type="protein sequence ID" value="OEH45413.1"/>
    <property type="molecule type" value="Genomic_DNA"/>
</dbReference>
<dbReference type="AlphaFoldDB" id="A0A1E5JM49"/>
<accession>A0A1E5JM49</accession>
<evidence type="ECO:0008006" key="3">
    <source>
        <dbReference type="Google" id="ProtNLM"/>
    </source>
</evidence>
<proteinExistence type="predicted"/>
<sequence length="58" mass="6767">MFNLFHSQGIDAFNRSEYAQAKKLFLQAIAQNPEVPETYFFLGKACFLSDEKKILFFI</sequence>
<dbReference type="RefSeq" id="WP_115341229.1">
    <property type="nucleotide sequence ID" value="NZ_CAAAIE010000001.1"/>
</dbReference>
<keyword evidence="2" id="KW-1185">Reference proteome</keyword>